<dbReference type="Proteomes" id="UP000011991">
    <property type="component" value="Unassembled WGS sequence"/>
</dbReference>
<dbReference type="EMBL" id="ANOG01000153">
    <property type="protein sequence ID" value="EMI22071.1"/>
    <property type="molecule type" value="Genomic_DNA"/>
</dbReference>
<feature type="compositionally biased region" description="Basic and acidic residues" evidence="1">
    <location>
        <begin position="200"/>
        <end position="245"/>
    </location>
</feature>
<evidence type="ECO:0000313" key="2">
    <source>
        <dbReference type="EMBL" id="EMI22071.1"/>
    </source>
</evidence>
<dbReference type="AlphaFoldDB" id="M5RS77"/>
<evidence type="ECO:0000256" key="1">
    <source>
        <dbReference type="SAM" id="MobiDB-lite"/>
    </source>
</evidence>
<comment type="caution">
    <text evidence="2">The sequence shown here is derived from an EMBL/GenBank/DDBJ whole genome shotgun (WGS) entry which is preliminary data.</text>
</comment>
<keyword evidence="3" id="KW-1185">Reference proteome</keyword>
<gene>
    <name evidence="2" type="ORF">RMSM_01002</name>
</gene>
<feature type="region of interest" description="Disordered" evidence="1">
    <location>
        <begin position="187"/>
        <end position="262"/>
    </location>
</feature>
<accession>M5RS77</accession>
<reference evidence="2 3" key="1">
    <citation type="journal article" date="2013" name="Mar. Genomics">
        <title>Expression of sulfatases in Rhodopirellula baltica and the diversity of sulfatases in the genus Rhodopirellula.</title>
        <authorList>
            <person name="Wegner C.E."/>
            <person name="Richter-Heitmann T."/>
            <person name="Klindworth A."/>
            <person name="Klockow C."/>
            <person name="Richter M."/>
            <person name="Achstetter T."/>
            <person name="Glockner F.O."/>
            <person name="Harder J."/>
        </authorList>
    </citation>
    <scope>NUCLEOTIDE SEQUENCE [LARGE SCALE GENOMIC DNA]</scope>
    <source>
        <strain evidence="2 3">SM1</strain>
    </source>
</reference>
<protein>
    <submittedName>
        <fullName evidence="2">Secreted protein</fullName>
    </submittedName>
</protein>
<dbReference type="PATRIC" id="fig|1265738.3.peg.994"/>
<dbReference type="RefSeq" id="WP_008692267.1">
    <property type="nucleotide sequence ID" value="NZ_ANOG01000153.1"/>
</dbReference>
<organism evidence="2 3">
    <name type="scientific">Rhodopirellula maiorica SM1</name>
    <dbReference type="NCBI Taxonomy" id="1265738"/>
    <lineage>
        <taxon>Bacteria</taxon>
        <taxon>Pseudomonadati</taxon>
        <taxon>Planctomycetota</taxon>
        <taxon>Planctomycetia</taxon>
        <taxon>Pirellulales</taxon>
        <taxon>Pirellulaceae</taxon>
        <taxon>Novipirellula</taxon>
    </lineage>
</organism>
<evidence type="ECO:0000313" key="3">
    <source>
        <dbReference type="Proteomes" id="UP000011991"/>
    </source>
</evidence>
<name>M5RS77_9BACT</name>
<sequence length="508" mass="57772">MKYPVFTLGLVFVAVSVNSSLGEDYVFEGRGILNPKDQVHASNEGYWQVLYSPFGANTSRLYECKLIDTLCDYPVPGFGRIVIEEEYGPKVDGKPIRFAIFRDYIYRLEYSNIIGEYNAQLFAVGRLQGAFPTRNVPASTVQVVSAAVDDDDFSTIDVLGDWERHAEEGYSDYWDFSGSRFEQKLEIKPTPQPDSSASRQKKEEQKREFHEWIEKNRKAREKQTQEEMRRSIRSAAEKKTELERKKRERQIREANQNKAAREKALRKMREEFERKERQKRAFLAKESALRNFLNKTRYSLDASSRAKSKELHVAEAKRLVQSKDYDANGSTTRCNQFLAQLSSVVLARKPSELFDSNGNPHTANAQFMNLVAASDPARRGSKGPFSVFDLMSTNEFQAITIEKNPKRRYGTLFRVIQRMSDQGLFVVAASYNADGHGHVATIAPHLPFMESGKYGGAVPMVIQAGRTTGVGIKFSDSFSASKVKWDRIMSNDITALRALNPGFFVYLK</sequence>
<proteinExistence type="predicted"/>